<dbReference type="GO" id="GO:0046373">
    <property type="term" value="P:L-arabinose metabolic process"/>
    <property type="evidence" value="ECO:0007669"/>
    <property type="project" value="InterPro"/>
</dbReference>
<dbReference type="SUPFAM" id="SSF57567">
    <property type="entry name" value="Serine protease inhibitors"/>
    <property type="match status" value="1"/>
</dbReference>
<dbReference type="Gene3D" id="2.80.10.50">
    <property type="match status" value="1"/>
</dbReference>
<dbReference type="CDD" id="cd23398">
    <property type="entry name" value="beta-trefoil_ABD_OTOG-like"/>
    <property type="match status" value="1"/>
</dbReference>
<evidence type="ECO:0000256" key="1">
    <source>
        <dbReference type="ARBA" id="ARBA00023157"/>
    </source>
</evidence>
<dbReference type="OrthoDB" id="9907360at2759"/>
<dbReference type="PANTHER" id="PTHR11339:SF411">
    <property type="entry name" value="MUCIN-2 ISOFORM X1"/>
    <property type="match status" value="1"/>
</dbReference>
<dbReference type="InterPro" id="IPR036084">
    <property type="entry name" value="Ser_inhib-like_sf"/>
</dbReference>
<dbReference type="InterPro" id="IPR001846">
    <property type="entry name" value="VWF_type-D"/>
</dbReference>
<dbReference type="Pfam" id="PF01826">
    <property type="entry name" value="TIL"/>
    <property type="match status" value="1"/>
</dbReference>
<organism evidence="4 5">
    <name type="scientific">Eleutherodactylus coqui</name>
    <name type="common">Puerto Rican coqui</name>
    <dbReference type="NCBI Taxonomy" id="57060"/>
    <lineage>
        <taxon>Eukaryota</taxon>
        <taxon>Metazoa</taxon>
        <taxon>Chordata</taxon>
        <taxon>Craniata</taxon>
        <taxon>Vertebrata</taxon>
        <taxon>Euteleostomi</taxon>
        <taxon>Amphibia</taxon>
        <taxon>Batrachia</taxon>
        <taxon>Anura</taxon>
        <taxon>Neobatrachia</taxon>
        <taxon>Hyloidea</taxon>
        <taxon>Eleutherodactylidae</taxon>
        <taxon>Eleutherodactylinae</taxon>
        <taxon>Eleutherodactylus</taxon>
        <taxon>Eleutherodactylus</taxon>
    </lineage>
</organism>
<keyword evidence="5" id="KW-1185">Reference proteome</keyword>
<dbReference type="GO" id="GO:0005615">
    <property type="term" value="C:extracellular space"/>
    <property type="evidence" value="ECO:0007669"/>
    <property type="project" value="TreeGrafter"/>
</dbReference>
<comment type="caution">
    <text evidence="4">The sequence shown here is derived from an EMBL/GenBank/DDBJ whole genome shotgun (WGS) entry which is preliminary data.</text>
</comment>
<feature type="non-terminal residue" evidence="4">
    <location>
        <position position="632"/>
    </location>
</feature>
<dbReference type="GO" id="GO:0031012">
    <property type="term" value="C:extracellular matrix"/>
    <property type="evidence" value="ECO:0007669"/>
    <property type="project" value="TreeGrafter"/>
</dbReference>
<dbReference type="Proteomes" id="UP000770717">
    <property type="component" value="Unassembled WGS sequence"/>
</dbReference>
<evidence type="ECO:0000259" key="3">
    <source>
        <dbReference type="PROSITE" id="PS51233"/>
    </source>
</evidence>
<dbReference type="SUPFAM" id="SSF110221">
    <property type="entry name" value="AbfB domain"/>
    <property type="match status" value="1"/>
</dbReference>
<feature type="domain" description="VWFD" evidence="3">
    <location>
        <begin position="193"/>
        <end position="354"/>
    </location>
</feature>
<dbReference type="EMBL" id="WNTK01004981">
    <property type="protein sequence ID" value="KAG9464154.1"/>
    <property type="molecule type" value="Genomic_DNA"/>
</dbReference>
<dbReference type="SMART" id="SM00832">
    <property type="entry name" value="C8"/>
    <property type="match status" value="1"/>
</dbReference>
<reference evidence="4" key="1">
    <citation type="thesis" date="2020" institute="ProQuest LLC" country="789 East Eisenhower Parkway, Ann Arbor, MI, USA">
        <title>Comparative Genomics and Chromosome Evolution.</title>
        <authorList>
            <person name="Mudd A.B."/>
        </authorList>
    </citation>
    <scope>NUCLEOTIDE SEQUENCE</scope>
    <source>
        <strain evidence="4">HN-11 Male</strain>
        <tissue evidence="4">Kidney and liver</tissue>
    </source>
</reference>
<evidence type="ECO:0000256" key="2">
    <source>
        <dbReference type="ARBA" id="ARBA00023180"/>
    </source>
</evidence>
<dbReference type="PANTHER" id="PTHR11339">
    <property type="entry name" value="EXTRACELLULAR MATRIX GLYCOPROTEIN RELATED"/>
    <property type="match status" value="1"/>
</dbReference>
<proteinExistence type="predicted"/>
<dbReference type="PROSITE" id="PS51233">
    <property type="entry name" value="VWFD"/>
    <property type="match status" value="1"/>
</dbReference>
<dbReference type="InterPro" id="IPR036195">
    <property type="entry name" value="AbfB_ABD_sf"/>
</dbReference>
<dbReference type="CDD" id="cd19941">
    <property type="entry name" value="TIL"/>
    <property type="match status" value="1"/>
</dbReference>
<keyword evidence="1" id="KW-1015">Disulfide bond</keyword>
<dbReference type="GO" id="GO:0046556">
    <property type="term" value="F:alpha-L-arabinofuranosidase activity"/>
    <property type="evidence" value="ECO:0007669"/>
    <property type="project" value="InterPro"/>
</dbReference>
<gene>
    <name evidence="4" type="ORF">GDO78_020382</name>
</gene>
<sequence>TEDTFSQEDCAEFSTELLKITSSIPLNEACICPPDLYYDASLNTCVRGDSCPCYNNNHLYKIGEIITQSNGQTCPCERLLQCGNTEQTTLTEIEKCPENEVYSDCLVGSGKSCELSCKNFALFDQGCILECKPGCVCKSGLLRSGDGSCLPLNKCPCTHGNEIYNPGETLARDCNTCTCENGKFSCTNNPCNKVCNAYAGSQFFLFDNLWKTFATKECSVVLTESRKGESPNFRVVMQNTLHEAMGRALLKKTIHITFGGASVVLSEFETTVTHELNSRTQLRTYQAGFYVVAHFLEGLAVYYDQHLDVIIQLEPMLQGKVQGMCGDADGTTTSEMTISNMVQYASQFLVGECPDHISTLPPPTDNHKKFVETRCKLLKSDEFFQCHTVVNVEPYYTACVEETEACREGEACLCYCTALAAYARACCRKGITIEWRSPDTCPSPCEYYNRDAGEGPYRLVMMNSQTLVADYDSETVSLENVNAPGNLKASFMITPSLYVDKQNGRKLISLESAQHHNFFIAQNDEGSLSLKKWQPSVEFRKKATFVLRQSRWVKDFNALESFLARGHYLSKSGEKLIISKVKSVNIQQMSFQLIEESFGLPSYSSCTWKYRACESSCIPTCQDPLGTECTLT</sequence>
<keyword evidence="2" id="KW-0325">Glycoprotein</keyword>
<dbReference type="Pfam" id="PF08742">
    <property type="entry name" value="C8"/>
    <property type="match status" value="1"/>
</dbReference>
<dbReference type="InterPro" id="IPR014853">
    <property type="entry name" value="VWF/SSPO/ZAN-like_Cys-rich_dom"/>
</dbReference>
<dbReference type="SMART" id="SM00216">
    <property type="entry name" value="VWD"/>
    <property type="match status" value="1"/>
</dbReference>
<dbReference type="InterPro" id="IPR002919">
    <property type="entry name" value="TIL_dom"/>
</dbReference>
<dbReference type="AlphaFoldDB" id="A0A8J6E8J5"/>
<accession>A0A8J6E8J5</accession>
<dbReference type="Gene3D" id="2.10.25.10">
    <property type="entry name" value="Laminin"/>
    <property type="match status" value="1"/>
</dbReference>
<feature type="non-terminal residue" evidence="4">
    <location>
        <position position="1"/>
    </location>
</feature>
<name>A0A8J6E8J5_ELECQ</name>
<protein>
    <recommendedName>
        <fullName evidence="3">VWFD domain-containing protein</fullName>
    </recommendedName>
</protein>
<evidence type="ECO:0000313" key="5">
    <source>
        <dbReference type="Proteomes" id="UP000770717"/>
    </source>
</evidence>
<dbReference type="InterPro" id="IPR050780">
    <property type="entry name" value="Mucin_vWF_Thrombospondin_sf"/>
</dbReference>
<dbReference type="Pfam" id="PF00094">
    <property type="entry name" value="VWD"/>
    <property type="match status" value="1"/>
</dbReference>
<evidence type="ECO:0000313" key="4">
    <source>
        <dbReference type="EMBL" id="KAG9464154.1"/>
    </source>
</evidence>